<dbReference type="PROSITE" id="PS50082">
    <property type="entry name" value="WD_REPEATS_2"/>
    <property type="match status" value="1"/>
</dbReference>
<dbReference type="Ensembl" id="ENSSFAT00005030202.1">
    <property type="protein sequence ID" value="ENSSFAP00005029132.1"/>
    <property type="gene ID" value="ENSSFAG00005014739.1"/>
</dbReference>
<dbReference type="Gene3D" id="2.130.10.10">
    <property type="entry name" value="YVTN repeat-like/Quinoprotein amine dehydrogenase"/>
    <property type="match status" value="1"/>
</dbReference>
<dbReference type="SMART" id="SM00320">
    <property type="entry name" value="WD40"/>
    <property type="match status" value="3"/>
</dbReference>
<dbReference type="PROSITE" id="PS00678">
    <property type="entry name" value="WD_REPEATS_1"/>
    <property type="match status" value="1"/>
</dbReference>
<dbReference type="Proteomes" id="UP000472267">
    <property type="component" value="Chromosome 3"/>
</dbReference>
<dbReference type="Pfam" id="PF08953">
    <property type="entry name" value="DUF1899"/>
    <property type="match status" value="1"/>
</dbReference>
<gene>
    <name evidence="6" type="primary">LOC115382706</name>
</gene>
<dbReference type="InterPro" id="IPR019775">
    <property type="entry name" value="WD40_repeat_CS"/>
</dbReference>
<evidence type="ECO:0000256" key="1">
    <source>
        <dbReference type="ARBA" id="ARBA00022574"/>
    </source>
</evidence>
<dbReference type="PANTHER" id="PTHR10856">
    <property type="entry name" value="CORONIN"/>
    <property type="match status" value="1"/>
</dbReference>
<dbReference type="InterPro" id="IPR015048">
    <property type="entry name" value="DUF1899"/>
</dbReference>
<feature type="domain" description="DUF1899" evidence="5">
    <location>
        <begin position="27"/>
        <end position="90"/>
    </location>
</feature>
<keyword evidence="2 4" id="KW-0677">Repeat</keyword>
<proteinExistence type="inferred from homology"/>
<reference evidence="6" key="2">
    <citation type="submission" date="2025-08" db="UniProtKB">
        <authorList>
            <consortium name="Ensembl"/>
        </authorList>
    </citation>
    <scope>IDENTIFICATION</scope>
</reference>
<comment type="similarity">
    <text evidence="4">Belongs to the WD repeat coronin family.</text>
</comment>
<dbReference type="PROSITE" id="PS50294">
    <property type="entry name" value="WD_REPEATS_REGION"/>
    <property type="match status" value="1"/>
</dbReference>
<dbReference type="GO" id="GO:0051015">
    <property type="term" value="F:actin filament binding"/>
    <property type="evidence" value="ECO:0007669"/>
    <property type="project" value="TreeGrafter"/>
</dbReference>
<dbReference type="SMART" id="SM01167">
    <property type="entry name" value="DUF1900"/>
    <property type="match status" value="1"/>
</dbReference>
<dbReference type="InterPro" id="IPR015505">
    <property type="entry name" value="Coronin"/>
</dbReference>
<dbReference type="InterPro" id="IPR036322">
    <property type="entry name" value="WD40_repeat_dom_sf"/>
</dbReference>
<evidence type="ECO:0000256" key="4">
    <source>
        <dbReference type="RuleBase" id="RU280818"/>
    </source>
</evidence>
<organism evidence="6 7">
    <name type="scientific">Salarias fasciatus</name>
    <name type="common">Jewelled blenny</name>
    <name type="synonym">Blennius fasciatus</name>
    <dbReference type="NCBI Taxonomy" id="181472"/>
    <lineage>
        <taxon>Eukaryota</taxon>
        <taxon>Metazoa</taxon>
        <taxon>Chordata</taxon>
        <taxon>Craniata</taxon>
        <taxon>Vertebrata</taxon>
        <taxon>Euteleostomi</taxon>
        <taxon>Actinopterygii</taxon>
        <taxon>Neopterygii</taxon>
        <taxon>Teleostei</taxon>
        <taxon>Neoteleostei</taxon>
        <taxon>Acanthomorphata</taxon>
        <taxon>Ovalentaria</taxon>
        <taxon>Blenniimorphae</taxon>
        <taxon>Blenniiformes</taxon>
        <taxon>Blennioidei</taxon>
        <taxon>Blenniidae</taxon>
        <taxon>Salariinae</taxon>
        <taxon>Salarias</taxon>
    </lineage>
</organism>
<feature type="repeat" description="WD" evidence="3">
    <location>
        <begin position="99"/>
        <end position="133"/>
    </location>
</feature>
<dbReference type="InterPro" id="IPR015943">
    <property type="entry name" value="WD40/YVTN_repeat-like_dom_sf"/>
</dbReference>
<accession>A0A672HJ89</accession>
<dbReference type="InterPro" id="IPR001680">
    <property type="entry name" value="WD40_rpt"/>
</dbReference>
<evidence type="ECO:0000256" key="3">
    <source>
        <dbReference type="PROSITE-ProRule" id="PRU00221"/>
    </source>
</evidence>
<dbReference type="AlphaFoldDB" id="A0A672HJ89"/>
<dbReference type="SUPFAM" id="SSF50978">
    <property type="entry name" value="WD40 repeat-like"/>
    <property type="match status" value="1"/>
</dbReference>
<keyword evidence="7" id="KW-1185">Reference proteome</keyword>
<reference evidence="6" key="3">
    <citation type="submission" date="2025-09" db="UniProtKB">
        <authorList>
            <consortium name="Ensembl"/>
        </authorList>
    </citation>
    <scope>IDENTIFICATION</scope>
</reference>
<dbReference type="InParanoid" id="A0A672HJ89"/>
<sequence length="503" mass="56413">MSEKTGQDWLCWSSGNASVLTMSRHPSFRRPTFRHAIGKPSPRERCFDGVPITRGVHDNHYCSVNPRFVAVVTECSGGGSFLVLPVHHTGRVDPLLPRVCGHSGRVLDVKWNPFDDFCVASCSEDCTVKIWDIPVCGVQQNLVQSRKTLIGHSRRVGLIEWHPTAENLLLSSAYDYKVSKQDTDIPLFPRASTFTKALLLSVSFSGDGSRLAVASKDRRVRVLDPRKGKILQVSSAKLHKANKVLYIGGSKILLSTGSSPWNHRQIILWNPDDLSRPLFEEEVDVSAGVLFPFYDPDTRMLYLAGKGDGNIRSYELSADEPRISFLTEFRSLLPQKGLGVMPTRGLDHTSCEVFRFYRLIPMKHLVEPLSVIVPRKQVGLSAVRQRNLLGWNSGSSLLDAKYPRAPSDLSGWQPDETQCALWTYRFTPHCSEPAERAPPPRAHDEVSTDPAACEPALPDYTLPHPCCGFQLLQAFHRQQQQIWELEAELHHRDVRELPTIPMG</sequence>
<dbReference type="Pfam" id="PF00400">
    <property type="entry name" value="WD40"/>
    <property type="match status" value="2"/>
</dbReference>
<keyword evidence="1 3" id="KW-0853">WD repeat</keyword>
<dbReference type="PANTHER" id="PTHR10856:SF2">
    <property type="entry name" value="CORONIN-2A"/>
    <property type="match status" value="1"/>
</dbReference>
<evidence type="ECO:0000259" key="5">
    <source>
        <dbReference type="SMART" id="SM01166"/>
    </source>
</evidence>
<protein>
    <recommendedName>
        <fullName evidence="4">Coronin</fullName>
    </recommendedName>
</protein>
<name>A0A672HJ89_SALFA</name>
<evidence type="ECO:0000313" key="6">
    <source>
        <dbReference type="Ensembl" id="ENSSFAP00005029132.1"/>
    </source>
</evidence>
<evidence type="ECO:0000256" key="2">
    <source>
        <dbReference type="ARBA" id="ARBA00022737"/>
    </source>
</evidence>
<reference evidence="6" key="1">
    <citation type="submission" date="2019-06" db="EMBL/GenBank/DDBJ databases">
        <authorList>
            <consortium name="Wellcome Sanger Institute Data Sharing"/>
        </authorList>
    </citation>
    <scope>NUCLEOTIDE SEQUENCE [LARGE SCALE GENOMIC DNA]</scope>
</reference>
<evidence type="ECO:0000313" key="7">
    <source>
        <dbReference type="Proteomes" id="UP000472267"/>
    </source>
</evidence>
<dbReference type="SMART" id="SM01166">
    <property type="entry name" value="DUF1899"/>
    <property type="match status" value="1"/>
</dbReference>